<keyword evidence="8" id="KW-1185">Reference proteome</keyword>
<evidence type="ECO:0000256" key="5">
    <source>
        <dbReference type="ARBA" id="ARBA00023288"/>
    </source>
</evidence>
<keyword evidence="4" id="KW-0325">Glycoprotein</keyword>
<dbReference type="OMA" id="HESVYTT"/>
<reference evidence="7 8" key="1">
    <citation type="submission" date="2016-03" db="EMBL/GenBank/DDBJ databases">
        <authorList>
            <person name="Devillers H."/>
        </authorList>
    </citation>
    <scope>NUCLEOTIDE SEQUENCE [LARGE SCALE GENOMIC DNA]</scope>
    <source>
        <strain evidence="7">CBS 6772</strain>
    </source>
</reference>
<gene>
    <name evidence="7" type="ORF">LAFE_0G01222G</name>
</gene>
<sequence length="426" mass="42853">MVSKTSALAGLLAASGFVVKAAQTFTVPIDFTDAIDVSYYFQDSNNLVSVVPNNEGLQITVDSDNVCDILQSGMIVYSTDGSTSNTLLTWNQYEVFHLMSASGQELSWSDVNVQVCGASSSSSEVSTATSEIFSSGVISTTSSDVLSNGGASIASTSSLPSGSVLSTTVVHADQPVSTGVDTLATTSSNLITSAGTVLSASVVTSVVSGVYTEYTTYCPLSTESSVSTTKTATSGSGSAATWSESILTTTVGGVETVYTTYCPLTSSTTSVNPQGVTTTAIEQSTVLETVVSCASNICYRTAIAKTTAASEQGTAIVATSTPVVFSSIEGTTEATPYNSSISTTSVASNAVYAAASEISGPPTTKTSSILSVSATSTSYVVTSGIPSILAAPGATVSVSSVFEGGAATFGVSSLLVTMAAVLASLI</sequence>
<dbReference type="Proteomes" id="UP000190831">
    <property type="component" value="Chromosome G"/>
</dbReference>
<evidence type="ECO:0000313" key="7">
    <source>
        <dbReference type="EMBL" id="SCW03022.1"/>
    </source>
</evidence>
<keyword evidence="5" id="KW-0449">Lipoprotein</keyword>
<dbReference type="AlphaFoldDB" id="A0A1G4MGY4"/>
<keyword evidence="2" id="KW-0472">Membrane</keyword>
<evidence type="ECO:0000256" key="6">
    <source>
        <dbReference type="SAM" id="SignalP"/>
    </source>
</evidence>
<feature type="chain" id="PRO_5009237363" evidence="6">
    <location>
        <begin position="23"/>
        <end position="426"/>
    </location>
</feature>
<dbReference type="Pfam" id="PF13928">
    <property type="entry name" value="Flocculin_t3"/>
    <property type="match status" value="1"/>
</dbReference>
<comment type="subcellular location">
    <subcellularLocation>
        <location evidence="1">Membrane</location>
        <topology evidence="1">Lipid-anchor</topology>
        <topology evidence="1">GPI-anchor</topology>
    </subcellularLocation>
</comment>
<evidence type="ECO:0000256" key="2">
    <source>
        <dbReference type="ARBA" id="ARBA00022622"/>
    </source>
</evidence>
<dbReference type="InterPro" id="IPR025928">
    <property type="entry name" value="Flocculin_t3_rpt"/>
</dbReference>
<dbReference type="EMBL" id="LT598486">
    <property type="protein sequence ID" value="SCW03022.1"/>
    <property type="molecule type" value="Genomic_DNA"/>
</dbReference>
<feature type="signal peptide" evidence="6">
    <location>
        <begin position="1"/>
        <end position="22"/>
    </location>
</feature>
<organism evidence="7 8">
    <name type="scientific">Lachancea fermentati</name>
    <name type="common">Zygosaccharomyces fermentati</name>
    <dbReference type="NCBI Taxonomy" id="4955"/>
    <lineage>
        <taxon>Eukaryota</taxon>
        <taxon>Fungi</taxon>
        <taxon>Dikarya</taxon>
        <taxon>Ascomycota</taxon>
        <taxon>Saccharomycotina</taxon>
        <taxon>Saccharomycetes</taxon>
        <taxon>Saccharomycetales</taxon>
        <taxon>Saccharomycetaceae</taxon>
        <taxon>Lachancea</taxon>
    </lineage>
</organism>
<accession>A0A1G4MGY4</accession>
<keyword evidence="3 6" id="KW-0732">Signal</keyword>
<name>A0A1G4MGY4_LACFM</name>
<evidence type="ECO:0000256" key="4">
    <source>
        <dbReference type="ARBA" id="ARBA00023180"/>
    </source>
</evidence>
<proteinExistence type="predicted"/>
<protein>
    <submittedName>
        <fullName evidence="7">LAFE_0G01222g1_1</fullName>
    </submittedName>
</protein>
<dbReference type="OrthoDB" id="4069140at2759"/>
<dbReference type="GO" id="GO:0098552">
    <property type="term" value="C:side of membrane"/>
    <property type="evidence" value="ECO:0007669"/>
    <property type="project" value="UniProtKB-KW"/>
</dbReference>
<evidence type="ECO:0000313" key="8">
    <source>
        <dbReference type="Proteomes" id="UP000190831"/>
    </source>
</evidence>
<evidence type="ECO:0000256" key="1">
    <source>
        <dbReference type="ARBA" id="ARBA00004589"/>
    </source>
</evidence>
<keyword evidence="2" id="KW-0336">GPI-anchor</keyword>
<evidence type="ECO:0000256" key="3">
    <source>
        <dbReference type="ARBA" id="ARBA00022729"/>
    </source>
</evidence>